<gene>
    <name evidence="4" type="ORF">VE01_07121</name>
</gene>
<dbReference type="GeneID" id="28840507"/>
<dbReference type="InterPro" id="IPR008893">
    <property type="entry name" value="WGR_domain"/>
</dbReference>
<feature type="region of interest" description="Disordered" evidence="1">
    <location>
        <begin position="261"/>
        <end position="289"/>
    </location>
</feature>
<dbReference type="AlphaFoldDB" id="A0A1B8GDU6"/>
<dbReference type="InterPro" id="IPR001357">
    <property type="entry name" value="BRCT_dom"/>
</dbReference>
<protein>
    <submittedName>
        <fullName evidence="4">Uncharacterized protein</fullName>
    </submittedName>
</protein>
<dbReference type="STRING" id="342668.A0A1B8GDU6"/>
<feature type="domain" description="BRCT" evidence="2">
    <location>
        <begin position="9"/>
        <end position="94"/>
    </location>
</feature>
<evidence type="ECO:0000259" key="2">
    <source>
        <dbReference type="PROSITE" id="PS50172"/>
    </source>
</evidence>
<dbReference type="InterPro" id="IPR036420">
    <property type="entry name" value="BRCT_dom_sf"/>
</dbReference>
<keyword evidence="5" id="KW-1185">Reference proteome</keyword>
<dbReference type="EMBL" id="KV460247">
    <property type="protein sequence ID" value="OBT93997.1"/>
    <property type="molecule type" value="Genomic_DNA"/>
</dbReference>
<reference evidence="5" key="2">
    <citation type="journal article" date="2018" name="Nat. Commun.">
        <title>Extreme sensitivity to ultraviolet light in the fungal pathogen causing white-nose syndrome of bats.</title>
        <authorList>
            <person name="Palmer J.M."/>
            <person name="Drees K.P."/>
            <person name="Foster J.T."/>
            <person name="Lindner D.L."/>
        </authorList>
    </citation>
    <scope>NUCLEOTIDE SEQUENCE [LARGE SCALE GENOMIC DNA]</scope>
    <source>
        <strain evidence="5">UAMH 10579</strain>
    </source>
</reference>
<evidence type="ECO:0000313" key="4">
    <source>
        <dbReference type="EMBL" id="OBT93997.1"/>
    </source>
</evidence>
<dbReference type="PROSITE" id="PS51977">
    <property type="entry name" value="WGR"/>
    <property type="match status" value="1"/>
</dbReference>
<dbReference type="SUPFAM" id="SSF142921">
    <property type="entry name" value="WGR domain-like"/>
    <property type="match status" value="1"/>
</dbReference>
<evidence type="ECO:0000313" key="5">
    <source>
        <dbReference type="Proteomes" id="UP000091956"/>
    </source>
</evidence>
<evidence type="ECO:0000259" key="3">
    <source>
        <dbReference type="PROSITE" id="PS51977"/>
    </source>
</evidence>
<dbReference type="InterPro" id="IPR036930">
    <property type="entry name" value="WGR_dom_sf"/>
</dbReference>
<dbReference type="SUPFAM" id="SSF52113">
    <property type="entry name" value="BRCT domain"/>
    <property type="match status" value="1"/>
</dbReference>
<feature type="compositionally biased region" description="Basic and acidic residues" evidence="1">
    <location>
        <begin position="261"/>
        <end position="272"/>
    </location>
</feature>
<evidence type="ECO:0000256" key="1">
    <source>
        <dbReference type="SAM" id="MobiDB-lite"/>
    </source>
</evidence>
<proteinExistence type="predicted"/>
<dbReference type="OrthoDB" id="342264at2759"/>
<dbReference type="PROSITE" id="PS50172">
    <property type="entry name" value="BRCT"/>
    <property type="match status" value="1"/>
</dbReference>
<accession>A0A1B8GDU6</accession>
<sequence>MAKKSAVPPADKIFAGKVFVLQGDFGRYPRTHLNIARLIAGHGGCVDSTVTDRTTLLVTTIDEFHKRPPAVEKSISMGKARCRIVQWEYVEDSIFTKNGKPRVISANFHEIQSVLKRQNRLSEAKAIYKKKFIEGANSMKGLADPGLHHVYLDTTGFKYLVVLSRLTKVDQKTRVEKYTLLLFESNASPYTYTVGIKFNRPGHATTYIKEYMVPSTFDVAFRQFRKFFKIKTGIEWDCRLDGPGAGEDAFVYVPPGRGEPRGVMPKDWKEPVVGKVGGGAGADREGGSG</sequence>
<dbReference type="Pfam" id="PF00533">
    <property type="entry name" value="BRCT"/>
    <property type="match status" value="1"/>
</dbReference>
<organism evidence="4 5">
    <name type="scientific">Pseudogymnoascus verrucosus</name>
    <dbReference type="NCBI Taxonomy" id="342668"/>
    <lineage>
        <taxon>Eukaryota</taxon>
        <taxon>Fungi</taxon>
        <taxon>Dikarya</taxon>
        <taxon>Ascomycota</taxon>
        <taxon>Pezizomycotina</taxon>
        <taxon>Leotiomycetes</taxon>
        <taxon>Thelebolales</taxon>
        <taxon>Thelebolaceae</taxon>
        <taxon>Pseudogymnoascus</taxon>
    </lineage>
</organism>
<dbReference type="Gene3D" id="3.40.50.10190">
    <property type="entry name" value="BRCT domain"/>
    <property type="match status" value="1"/>
</dbReference>
<name>A0A1B8GDU6_9PEZI</name>
<dbReference type="RefSeq" id="XP_018127730.1">
    <property type="nucleotide sequence ID" value="XM_018276557.2"/>
</dbReference>
<dbReference type="Proteomes" id="UP000091956">
    <property type="component" value="Unassembled WGS sequence"/>
</dbReference>
<feature type="domain" description="WGR" evidence="3">
    <location>
        <begin position="147"/>
        <end position="257"/>
    </location>
</feature>
<reference evidence="4 5" key="1">
    <citation type="submission" date="2016-03" db="EMBL/GenBank/DDBJ databases">
        <title>Comparative genomics of Pseudogymnoascus destructans, the fungus causing white-nose syndrome of bats.</title>
        <authorList>
            <person name="Palmer J.M."/>
            <person name="Drees K.P."/>
            <person name="Foster J.T."/>
            <person name="Lindner D.L."/>
        </authorList>
    </citation>
    <scope>NUCLEOTIDE SEQUENCE [LARGE SCALE GENOMIC DNA]</scope>
    <source>
        <strain evidence="4 5">UAMH 10579</strain>
    </source>
</reference>